<sequence>MFISEDASQFNDKEVSYKQEYFDFLINQKVDATMAKYIASIFIHDPLINIEEYMSSNEDTENFYEFLNIQSNNFKSAMLKLPIDDGWRVELRSIEIQITPHENCCIIIFVTLLVEWFRSIYKEKLAGIKANNGFYLPMSLVEKNFARAAGISRHSGRHDDLLPWSDHSKVNRNEIAFFNLLKMLECGEMSKEKVAQTQEYEEYGAITPSEDYVKFFFQAKRI</sequence>
<dbReference type="GO" id="GO:0006750">
    <property type="term" value="P:glutathione biosynthetic process"/>
    <property type="evidence" value="ECO:0007669"/>
    <property type="project" value="UniProtKB-UniRule"/>
</dbReference>
<evidence type="ECO:0000256" key="3">
    <source>
        <dbReference type="ARBA" id="ARBA00012220"/>
    </source>
</evidence>
<evidence type="ECO:0000313" key="12">
    <source>
        <dbReference type="Proteomes" id="UP000051530"/>
    </source>
</evidence>
<keyword evidence="4 10" id="KW-0436">Ligase</keyword>
<dbReference type="Proteomes" id="UP000051530">
    <property type="component" value="Unassembled WGS sequence"/>
</dbReference>
<dbReference type="AlphaFoldDB" id="A0A0R0M6V2"/>
<keyword evidence="5 10" id="KW-0317">Glutathione biosynthesis</keyword>
<dbReference type="VEuPathDB" id="MicrosporidiaDB:M153_1720005786"/>
<dbReference type="EC" id="6.3.2.2" evidence="3 10"/>
<evidence type="ECO:0000313" key="11">
    <source>
        <dbReference type="EMBL" id="KRH94672.1"/>
    </source>
</evidence>
<evidence type="ECO:0000256" key="7">
    <source>
        <dbReference type="ARBA" id="ARBA00022840"/>
    </source>
</evidence>
<keyword evidence="6 10" id="KW-0547">Nucleotide-binding</keyword>
<dbReference type="Gene3D" id="3.30.590.50">
    <property type="match status" value="1"/>
</dbReference>
<dbReference type="EMBL" id="LGUB01000042">
    <property type="protein sequence ID" value="KRH94672.1"/>
    <property type="molecule type" value="Genomic_DNA"/>
</dbReference>
<comment type="catalytic activity">
    <reaction evidence="10">
        <text>L-cysteine + L-glutamate + ATP = gamma-L-glutamyl-L-cysteine + ADP + phosphate + H(+)</text>
        <dbReference type="Rhea" id="RHEA:13285"/>
        <dbReference type="ChEBI" id="CHEBI:15378"/>
        <dbReference type="ChEBI" id="CHEBI:29985"/>
        <dbReference type="ChEBI" id="CHEBI:30616"/>
        <dbReference type="ChEBI" id="CHEBI:35235"/>
        <dbReference type="ChEBI" id="CHEBI:43474"/>
        <dbReference type="ChEBI" id="CHEBI:58173"/>
        <dbReference type="ChEBI" id="CHEBI:456216"/>
        <dbReference type="EC" id="6.3.2.2"/>
    </reaction>
</comment>
<dbReference type="Pfam" id="PF03074">
    <property type="entry name" value="GCS"/>
    <property type="match status" value="1"/>
</dbReference>
<evidence type="ECO:0000256" key="8">
    <source>
        <dbReference type="ARBA" id="ARBA00030585"/>
    </source>
</evidence>
<gene>
    <name evidence="11" type="ORF">M153_1720005786</name>
</gene>
<evidence type="ECO:0000256" key="10">
    <source>
        <dbReference type="RuleBase" id="RU367135"/>
    </source>
</evidence>
<evidence type="ECO:0000256" key="1">
    <source>
        <dbReference type="ARBA" id="ARBA00005006"/>
    </source>
</evidence>
<keyword evidence="7 10" id="KW-0067">ATP-binding</keyword>
<dbReference type="GO" id="GO:0005524">
    <property type="term" value="F:ATP binding"/>
    <property type="evidence" value="ECO:0007669"/>
    <property type="project" value="UniProtKB-UniRule"/>
</dbReference>
<dbReference type="PANTHER" id="PTHR11164:SF0">
    <property type="entry name" value="GLUTAMATE--CYSTEINE LIGASE CATALYTIC SUBUNIT"/>
    <property type="match status" value="1"/>
</dbReference>
<name>A0A0R0M6V2_9MICR</name>
<evidence type="ECO:0000256" key="9">
    <source>
        <dbReference type="ARBA" id="ARBA00032122"/>
    </source>
</evidence>
<evidence type="ECO:0000256" key="6">
    <source>
        <dbReference type="ARBA" id="ARBA00022741"/>
    </source>
</evidence>
<evidence type="ECO:0000256" key="4">
    <source>
        <dbReference type="ARBA" id="ARBA00022598"/>
    </source>
</evidence>
<dbReference type="GO" id="GO:0004357">
    <property type="term" value="F:glutamate-cysteine ligase activity"/>
    <property type="evidence" value="ECO:0007669"/>
    <property type="project" value="UniProtKB-UniRule"/>
</dbReference>
<comment type="pathway">
    <text evidence="1 10">Sulfur metabolism; glutathione biosynthesis; glutathione from L-cysteine and L-glutamate: step 1/2.</text>
</comment>
<reference evidence="11 12" key="1">
    <citation type="submission" date="2015-07" db="EMBL/GenBank/DDBJ databases">
        <title>The genome of Pseudoloma neurophilia, a relevant intracellular parasite of the zebrafish.</title>
        <authorList>
            <person name="Ndikumana S."/>
            <person name="Pelin A."/>
            <person name="Sanders J."/>
            <person name="Corradi N."/>
        </authorList>
    </citation>
    <scope>NUCLEOTIDE SEQUENCE [LARGE SCALE GENOMIC DNA]</scope>
    <source>
        <strain evidence="11 12">MK1</strain>
    </source>
</reference>
<accession>A0A0R0M6V2</accession>
<dbReference type="InterPro" id="IPR004308">
    <property type="entry name" value="GCS"/>
</dbReference>
<keyword evidence="12" id="KW-1185">Reference proteome</keyword>
<dbReference type="InterPro" id="IPR014746">
    <property type="entry name" value="Gln_synth/guanido_kin_cat_dom"/>
</dbReference>
<comment type="caution">
    <text evidence="11">The sequence shown here is derived from an EMBL/GenBank/DDBJ whole genome shotgun (WGS) entry which is preliminary data.</text>
</comment>
<dbReference type="OrthoDB" id="7939818at2759"/>
<dbReference type="SUPFAM" id="SSF55931">
    <property type="entry name" value="Glutamine synthetase/guanido kinase"/>
    <property type="match status" value="1"/>
</dbReference>
<organism evidence="11 12">
    <name type="scientific">Pseudoloma neurophilia</name>
    <dbReference type="NCBI Taxonomy" id="146866"/>
    <lineage>
        <taxon>Eukaryota</taxon>
        <taxon>Fungi</taxon>
        <taxon>Fungi incertae sedis</taxon>
        <taxon>Microsporidia</taxon>
        <taxon>Pseudoloma</taxon>
    </lineage>
</organism>
<protein>
    <recommendedName>
        <fullName evidence="3 10">Glutamate--cysteine ligase</fullName>
        <ecNumber evidence="3 10">6.3.2.2</ecNumber>
    </recommendedName>
    <alternativeName>
        <fullName evidence="9 10">Gamma-ECS</fullName>
    </alternativeName>
    <alternativeName>
        <fullName evidence="8 10">Gamma-glutamylcysteine synthetase</fullName>
    </alternativeName>
</protein>
<comment type="similarity">
    <text evidence="2 10">Belongs to the glutamate--cysteine ligase type 3 family.</text>
</comment>
<evidence type="ECO:0000256" key="5">
    <source>
        <dbReference type="ARBA" id="ARBA00022684"/>
    </source>
</evidence>
<dbReference type="UniPathway" id="UPA00142">
    <property type="reaction ID" value="UER00209"/>
</dbReference>
<dbReference type="PANTHER" id="PTHR11164">
    <property type="entry name" value="GLUTAMATE CYSTEINE LIGASE"/>
    <property type="match status" value="1"/>
</dbReference>
<proteinExistence type="inferred from homology"/>
<evidence type="ECO:0000256" key="2">
    <source>
        <dbReference type="ARBA" id="ARBA00008100"/>
    </source>
</evidence>